<dbReference type="OrthoDB" id="8687223at2"/>
<name>Q2KV40_BORA1</name>
<protein>
    <submittedName>
        <fullName evidence="1">Uncharacterized protein</fullName>
    </submittedName>
</protein>
<proteinExistence type="predicted"/>
<organism evidence="1 2">
    <name type="scientific">Bordetella avium (strain 197N)</name>
    <dbReference type="NCBI Taxonomy" id="360910"/>
    <lineage>
        <taxon>Bacteria</taxon>
        <taxon>Pseudomonadati</taxon>
        <taxon>Pseudomonadota</taxon>
        <taxon>Betaproteobacteria</taxon>
        <taxon>Burkholderiales</taxon>
        <taxon>Alcaligenaceae</taxon>
        <taxon>Bordetella</taxon>
    </lineage>
</organism>
<gene>
    <name evidence="1" type="ordered locus">BAV2946</name>
</gene>
<evidence type="ECO:0000313" key="2">
    <source>
        <dbReference type="Proteomes" id="UP000001977"/>
    </source>
</evidence>
<dbReference type="HOGENOM" id="CLU_2166083_0_0_4"/>
<dbReference type="KEGG" id="bav:BAV2946"/>
<dbReference type="Proteomes" id="UP000001977">
    <property type="component" value="Chromosome"/>
</dbReference>
<dbReference type="RefSeq" id="WP_012418585.1">
    <property type="nucleotide sequence ID" value="NC_010645.1"/>
</dbReference>
<accession>Q2KV40</accession>
<keyword evidence="2" id="KW-1185">Reference proteome</keyword>
<dbReference type="AlphaFoldDB" id="Q2KV40"/>
<evidence type="ECO:0000313" key="1">
    <source>
        <dbReference type="EMBL" id="CAJ50556.1"/>
    </source>
</evidence>
<dbReference type="EMBL" id="AM167904">
    <property type="protein sequence ID" value="CAJ50556.1"/>
    <property type="molecule type" value="Genomic_DNA"/>
</dbReference>
<dbReference type="GeneID" id="92933797"/>
<reference evidence="1 2" key="1">
    <citation type="journal article" date="2006" name="J. Bacteriol.">
        <title>Comparison of the genome sequence of the poultry pathogen Bordetella avium with those of B. bronchiseptica, B. pertussis, and B. parapertussis reveals extensive diversity in surface structures associated with host interaction.</title>
        <authorList>
            <person name="Sebaihia M."/>
            <person name="Preston A."/>
            <person name="Maskell D.J."/>
            <person name="Kuzmiak H."/>
            <person name="Connell T.D."/>
            <person name="King N.D."/>
            <person name="Orndorff P.E."/>
            <person name="Miyamoto D.M."/>
            <person name="Thomson N.R."/>
            <person name="Harris D."/>
            <person name="Goble A."/>
            <person name="Lord A."/>
            <person name="Murphy L."/>
            <person name="Quail M.A."/>
            <person name="Rutter S."/>
            <person name="Squares R."/>
            <person name="Squares S."/>
            <person name="Woodward J."/>
            <person name="Parkhill J."/>
            <person name="Temple L.M."/>
        </authorList>
    </citation>
    <scope>NUCLEOTIDE SEQUENCE [LARGE SCALE GENOMIC DNA]</scope>
    <source>
        <strain evidence="1 2">197N</strain>
    </source>
</reference>
<sequence length="110" mass="11788">MQYEQTSLPEGARLRHYEVPGSGGVDVRALIKALQSSRSVALGLGSLLAILQQDLSSRQDAPSVGKAMDPAQADALFELARAALDLLNDKLECVADSLAIKRDQPEQESI</sequence>